<protein>
    <submittedName>
        <fullName evidence="2">NitT/TauT family transport system substrate-binding protein</fullName>
    </submittedName>
</protein>
<reference evidence="3" key="1">
    <citation type="submission" date="2017-02" db="EMBL/GenBank/DDBJ databases">
        <authorList>
            <person name="Varghese N."/>
            <person name="Submissions S."/>
        </authorList>
    </citation>
    <scope>NUCLEOTIDE SEQUENCE [LARGE SCALE GENOMIC DNA]</scope>
    <source>
        <strain evidence="3">ATCC 25662</strain>
    </source>
</reference>
<dbReference type="RefSeq" id="WP_078712446.1">
    <property type="nucleotide sequence ID" value="NZ_FUWY01000006.1"/>
</dbReference>
<sequence length="314" mass="33747">MKKMIAVLSAVLLLVGCSTAPIDKTADPEVKTEPVVLSVLAPKGATSLPLIPVVLDKSADVTFVDGTDVIQAAFVNPNPEYSVIIAPTNLGTKLGSAGKTNYKMLGILTWGNLYLVADSEDALSNEGELAAFGEGAVPGLVFNETVVDIKPNVTYYNSVTDAQAALLSGKANVALLAEPAATATIAKGKEQGKEFKIIMDLQKEFEAKSGTVGYPQAAIYVLEDKYNENKVVYDQFIASIQDYVSNVNADTMDQLKLDIDEITPEELGVPSSEIVSKTWDRMNIRYVPASESIEQLQAFLALFGIENFEESIIK</sequence>
<dbReference type="SUPFAM" id="SSF53850">
    <property type="entry name" value="Periplasmic binding protein-like II"/>
    <property type="match status" value="1"/>
</dbReference>
<dbReference type="Proteomes" id="UP000243297">
    <property type="component" value="Unassembled WGS sequence"/>
</dbReference>
<accession>A0A1T4PI63</accession>
<dbReference type="AlphaFoldDB" id="A0A1T4PI63"/>
<dbReference type="PROSITE" id="PS51257">
    <property type="entry name" value="PROKAR_LIPOPROTEIN"/>
    <property type="match status" value="1"/>
</dbReference>
<evidence type="ECO:0000313" key="3">
    <source>
        <dbReference type="Proteomes" id="UP000243297"/>
    </source>
</evidence>
<gene>
    <name evidence="2" type="ORF">SAMN02745191_2049</name>
</gene>
<name>A0A1T4PI63_9FIRM</name>
<evidence type="ECO:0000256" key="1">
    <source>
        <dbReference type="SAM" id="SignalP"/>
    </source>
</evidence>
<dbReference type="OrthoDB" id="9814375at2"/>
<dbReference type="Gene3D" id="3.40.190.10">
    <property type="entry name" value="Periplasmic binding protein-like II"/>
    <property type="match status" value="2"/>
</dbReference>
<keyword evidence="1" id="KW-0732">Signal</keyword>
<evidence type="ECO:0000313" key="2">
    <source>
        <dbReference type="EMBL" id="SJZ91244.1"/>
    </source>
</evidence>
<proteinExistence type="predicted"/>
<keyword evidence="3" id="KW-1185">Reference proteome</keyword>
<dbReference type="STRING" id="118967.SAMN02745191_2049"/>
<feature type="chain" id="PRO_5038916015" evidence="1">
    <location>
        <begin position="21"/>
        <end position="314"/>
    </location>
</feature>
<feature type="signal peptide" evidence="1">
    <location>
        <begin position="1"/>
        <end position="20"/>
    </location>
</feature>
<organism evidence="2 3">
    <name type="scientific">Anaerorhabdus furcosa</name>
    <dbReference type="NCBI Taxonomy" id="118967"/>
    <lineage>
        <taxon>Bacteria</taxon>
        <taxon>Bacillati</taxon>
        <taxon>Bacillota</taxon>
        <taxon>Erysipelotrichia</taxon>
        <taxon>Erysipelotrichales</taxon>
        <taxon>Erysipelotrichaceae</taxon>
        <taxon>Anaerorhabdus</taxon>
    </lineage>
</organism>
<dbReference type="EMBL" id="FUWY01000006">
    <property type="protein sequence ID" value="SJZ91244.1"/>
    <property type="molecule type" value="Genomic_DNA"/>
</dbReference>